<keyword evidence="1" id="KW-0812">Transmembrane</keyword>
<dbReference type="Pfam" id="PF03009">
    <property type="entry name" value="GDPD"/>
    <property type="match status" value="1"/>
</dbReference>
<feature type="non-terminal residue" evidence="3">
    <location>
        <position position="169"/>
    </location>
</feature>
<keyword evidence="1" id="KW-0472">Membrane</keyword>
<feature type="transmembrane region" description="Helical" evidence="1">
    <location>
        <begin position="7"/>
        <end position="25"/>
    </location>
</feature>
<gene>
    <name evidence="3" type="ORF">GO793_08900</name>
</gene>
<sequence>MKKVNRNILNAVLVGAGFVSSLLMINKNKVITTKQTIPAFFKGNAPYIFAHRGGMALRPEQTQLAFDYAKQLGVDGFETDVRLTKDQQLIVFHDATVDRTTNGSGKVSAHTLAELKKLDAGYHFKDINGLTPYRGHAHTAILTFDELLKQYPDMYINVDLKDAPESYEG</sequence>
<organism evidence="3 4">
    <name type="scientific">Staphylococcus aureus</name>
    <dbReference type="NCBI Taxonomy" id="1280"/>
    <lineage>
        <taxon>Bacteria</taxon>
        <taxon>Bacillati</taxon>
        <taxon>Bacillota</taxon>
        <taxon>Bacilli</taxon>
        <taxon>Bacillales</taxon>
        <taxon>Staphylococcaceae</taxon>
        <taxon>Staphylococcus</taxon>
    </lineage>
</organism>
<evidence type="ECO:0000259" key="2">
    <source>
        <dbReference type="PROSITE" id="PS51704"/>
    </source>
</evidence>
<dbReference type="EMBL" id="WPRH01000509">
    <property type="protein sequence ID" value="MVI55967.1"/>
    <property type="molecule type" value="Genomic_DNA"/>
</dbReference>
<dbReference type="AlphaFoldDB" id="A0A6B0BSB8"/>
<comment type="caution">
    <text evidence="3">The sequence shown here is derived from an EMBL/GenBank/DDBJ whole genome shotgun (WGS) entry which is preliminary data.</text>
</comment>
<protein>
    <submittedName>
        <fullName evidence="3">Glycerophosphodiester phosphodiesterase</fullName>
    </submittedName>
</protein>
<dbReference type="Proteomes" id="UP000433366">
    <property type="component" value="Unassembled WGS sequence"/>
</dbReference>
<reference evidence="3 4" key="1">
    <citation type="submission" date="2019-11" db="EMBL/GenBank/DDBJ databases">
        <title>Implementation of targeted gown and glove precautions to prevent Staphylococcus aureus acquisition in community-based nursing homes.</title>
        <authorList>
            <person name="Stine O.C."/>
        </authorList>
    </citation>
    <scope>NUCLEOTIDE SEQUENCE [LARGE SCALE GENOMIC DNA]</scope>
    <source>
        <strain evidence="3 4">S_4031.LGMP.AI</strain>
    </source>
</reference>
<dbReference type="GO" id="GO:0006629">
    <property type="term" value="P:lipid metabolic process"/>
    <property type="evidence" value="ECO:0007669"/>
    <property type="project" value="InterPro"/>
</dbReference>
<evidence type="ECO:0000256" key="1">
    <source>
        <dbReference type="SAM" id="Phobius"/>
    </source>
</evidence>
<name>A0A6B0BSB8_STAAU</name>
<evidence type="ECO:0000313" key="4">
    <source>
        <dbReference type="Proteomes" id="UP000433366"/>
    </source>
</evidence>
<dbReference type="PANTHER" id="PTHR46211">
    <property type="entry name" value="GLYCEROPHOSPHORYL DIESTER PHOSPHODIESTERASE"/>
    <property type="match status" value="1"/>
</dbReference>
<dbReference type="InterPro" id="IPR017946">
    <property type="entry name" value="PLC-like_Pdiesterase_TIM-brl"/>
</dbReference>
<dbReference type="SUPFAM" id="SSF51695">
    <property type="entry name" value="PLC-like phosphodiesterases"/>
    <property type="match status" value="1"/>
</dbReference>
<dbReference type="InterPro" id="IPR030395">
    <property type="entry name" value="GP_PDE_dom"/>
</dbReference>
<dbReference type="PANTHER" id="PTHR46211:SF1">
    <property type="entry name" value="GLYCEROPHOSPHODIESTER PHOSPHODIESTERASE, CYTOPLASMIC"/>
    <property type="match status" value="1"/>
</dbReference>
<dbReference type="Gene3D" id="3.20.20.190">
    <property type="entry name" value="Phosphatidylinositol (PI) phosphodiesterase"/>
    <property type="match status" value="1"/>
</dbReference>
<proteinExistence type="predicted"/>
<evidence type="ECO:0000313" key="3">
    <source>
        <dbReference type="EMBL" id="MVI55967.1"/>
    </source>
</evidence>
<keyword evidence="1" id="KW-1133">Transmembrane helix</keyword>
<feature type="domain" description="GP-PDE" evidence="2">
    <location>
        <begin position="46"/>
        <end position="169"/>
    </location>
</feature>
<accession>A0A6B0BSB8</accession>
<dbReference type="GO" id="GO:0008081">
    <property type="term" value="F:phosphoric diester hydrolase activity"/>
    <property type="evidence" value="ECO:0007669"/>
    <property type="project" value="InterPro"/>
</dbReference>
<dbReference type="PROSITE" id="PS51704">
    <property type="entry name" value="GP_PDE"/>
    <property type="match status" value="1"/>
</dbReference>